<evidence type="ECO:0000313" key="2">
    <source>
        <dbReference type="EMBL" id="GAB0173254.1"/>
    </source>
</evidence>
<name>A0ABQ0D4H9_9HELI</name>
<proteinExistence type="predicted"/>
<keyword evidence="3" id="KW-1185">Reference proteome</keyword>
<reference evidence="2 3" key="1">
    <citation type="submission" date="2024-06" db="EMBL/GenBank/DDBJ databases">
        <title>Draft genome sequence of Helicobacter trogontum NHP16-4001.</title>
        <authorList>
            <person name="Rimbara E."/>
            <person name="Suzuki M."/>
        </authorList>
    </citation>
    <scope>NUCLEOTIDE SEQUENCE [LARGE SCALE GENOMIC DNA]</scope>
    <source>
        <strain evidence="2 3">NHP16-4001</strain>
    </source>
</reference>
<gene>
    <name evidence="2" type="ORF">NHP164001_12720</name>
</gene>
<accession>A0ABQ0D4H9</accession>
<evidence type="ECO:0000313" key="3">
    <source>
        <dbReference type="Proteomes" id="UP001562457"/>
    </source>
</evidence>
<feature type="coiled-coil region" evidence="1">
    <location>
        <begin position="19"/>
        <end position="46"/>
    </location>
</feature>
<keyword evidence="1" id="KW-0175">Coiled coil</keyword>
<evidence type="ECO:0000256" key="1">
    <source>
        <dbReference type="SAM" id="Coils"/>
    </source>
</evidence>
<sequence length="56" mass="6801">MKMYEEKRKDVSFTPKGEITDIKEAFKNLDKKAKNLEEEILNILKAQYKLWKKIKR</sequence>
<organism evidence="2 3">
    <name type="scientific">Helicobacter trogontum</name>
    <dbReference type="NCBI Taxonomy" id="50960"/>
    <lineage>
        <taxon>Bacteria</taxon>
        <taxon>Pseudomonadati</taxon>
        <taxon>Campylobacterota</taxon>
        <taxon>Epsilonproteobacteria</taxon>
        <taxon>Campylobacterales</taxon>
        <taxon>Helicobacteraceae</taxon>
        <taxon>Helicobacter</taxon>
    </lineage>
</organism>
<comment type="caution">
    <text evidence="2">The sequence shown here is derived from an EMBL/GenBank/DDBJ whole genome shotgun (WGS) entry which is preliminary data.</text>
</comment>
<protein>
    <submittedName>
        <fullName evidence="2">Uncharacterized protein</fullName>
    </submittedName>
</protein>
<dbReference type="Proteomes" id="UP001562457">
    <property type="component" value="Unassembled WGS sequence"/>
</dbReference>
<dbReference type="EMBL" id="BAAFHN010000029">
    <property type="protein sequence ID" value="GAB0173254.1"/>
    <property type="molecule type" value="Genomic_DNA"/>
</dbReference>